<evidence type="ECO:0000313" key="1">
    <source>
        <dbReference type="EMBL" id="TCO63532.1"/>
    </source>
</evidence>
<accession>A0A4R2JWL9</accession>
<protein>
    <submittedName>
        <fullName evidence="1">CRISPR-associated Cmr3 family protein</fullName>
    </submittedName>
</protein>
<comment type="caution">
    <text evidence="1">The sequence shown here is derived from an EMBL/GenBank/DDBJ whole genome shotgun (WGS) entry which is preliminary data.</text>
</comment>
<dbReference type="Pfam" id="PF09700">
    <property type="entry name" value="Cas_Cmr3"/>
    <property type="match status" value="1"/>
</dbReference>
<dbReference type="EMBL" id="SLWU01000015">
    <property type="protein sequence ID" value="TCO63532.1"/>
    <property type="molecule type" value="Genomic_DNA"/>
</dbReference>
<dbReference type="Gene3D" id="2.60.40.4350">
    <property type="match status" value="1"/>
</dbReference>
<gene>
    <name evidence="1" type="ORF">EV203_11523</name>
</gene>
<reference evidence="1 2" key="1">
    <citation type="submission" date="2019-03" db="EMBL/GenBank/DDBJ databases">
        <title>Genomic Encyclopedia of Type Strains, Phase IV (KMG-IV): sequencing the most valuable type-strain genomes for metagenomic binning, comparative biology and taxonomic classification.</title>
        <authorList>
            <person name="Goeker M."/>
        </authorList>
    </citation>
    <scope>NUCLEOTIDE SEQUENCE [LARGE SCALE GENOMIC DNA]</scope>
    <source>
        <strain evidence="1 2">DSM 13054</strain>
    </source>
</reference>
<dbReference type="Gene3D" id="3.30.70.2940">
    <property type="match status" value="1"/>
</dbReference>
<name>A0A4R2JWL9_9THEO</name>
<dbReference type="InterPro" id="IPR019117">
    <property type="entry name" value="CRISPR-assoc_protein_Cmr3"/>
</dbReference>
<proteinExistence type="predicted"/>
<dbReference type="Proteomes" id="UP000294886">
    <property type="component" value="Unassembled WGS sequence"/>
</dbReference>
<dbReference type="AlphaFoldDB" id="A0A4R2JWL9"/>
<evidence type="ECO:0000313" key="2">
    <source>
        <dbReference type="Proteomes" id="UP000294886"/>
    </source>
</evidence>
<dbReference type="RefSeq" id="WP_009609710.1">
    <property type="nucleotide sequence ID" value="NZ_JBFNEK010000037.1"/>
</dbReference>
<organism evidence="1 2">
    <name type="scientific">Caldanaerobacter subterraneus</name>
    <dbReference type="NCBI Taxonomy" id="911092"/>
    <lineage>
        <taxon>Bacteria</taxon>
        <taxon>Bacillati</taxon>
        <taxon>Bacillota</taxon>
        <taxon>Clostridia</taxon>
        <taxon>Thermoanaerobacterales</taxon>
        <taxon>Thermoanaerobacteraceae</taxon>
        <taxon>Caldanaerobacter</taxon>
    </lineage>
</organism>
<sequence>MNWSRWSFEALDTFFFRGGVSFHAGEGGYSSVQSLFPPFITTLQGAVRYSLAIKRGWSPEKPNLWPKELGDSDNLGEIQFRGPHLLYKNQPYFPAPLLLLKKGKDFLRLVPGSRVRCDLGEVRLPVIAGEGGERYKVIEGEYISREGLQKVIQGGLPNEEDILPRDKIYLNEARIGLERSDKTRTAKEGHLYYVVHVRPQKETSLAIYVGGIPDDWDISGIKAIPLGGEGRLARVEINEELPEKVLPSFPEIHPDKDGKLRFFALLITPGWFEKLDTVILQGPPEITNEIPSKVVSACIGKTLYIGGWDLKKQEPRPLVPVLPPGSLWFYEAENREGIKEKLRQLHGQCLGEKRNYGFSQIIIGRWEEIR</sequence>